<feature type="compositionally biased region" description="Low complexity" evidence="1">
    <location>
        <begin position="177"/>
        <end position="190"/>
    </location>
</feature>
<evidence type="ECO:0000313" key="4">
    <source>
        <dbReference type="Proteomes" id="UP000523079"/>
    </source>
</evidence>
<accession>A0A7W3IPA5</accession>
<name>A0A7W3IPA5_9ACTN</name>
<dbReference type="Proteomes" id="UP000523079">
    <property type="component" value="Unassembled WGS sequence"/>
</dbReference>
<keyword evidence="2" id="KW-0812">Transmembrane</keyword>
<dbReference type="RefSeq" id="WP_182558338.1">
    <property type="nucleotide sequence ID" value="NZ_JACGWT010000001.1"/>
</dbReference>
<dbReference type="AlphaFoldDB" id="A0A7W3IPA5"/>
<comment type="caution">
    <text evidence="3">The sequence shown here is derived from an EMBL/GenBank/DDBJ whole genome shotgun (WGS) entry which is preliminary data.</text>
</comment>
<gene>
    <name evidence="3" type="ORF">FHX74_000320</name>
</gene>
<dbReference type="EMBL" id="JACGWT010000001">
    <property type="protein sequence ID" value="MBA8792726.1"/>
    <property type="molecule type" value="Genomic_DNA"/>
</dbReference>
<evidence type="ECO:0000256" key="1">
    <source>
        <dbReference type="SAM" id="MobiDB-lite"/>
    </source>
</evidence>
<organism evidence="3 4">
    <name type="scientific">Microlunatus kandeliicorticis</name>
    <dbReference type="NCBI Taxonomy" id="1759536"/>
    <lineage>
        <taxon>Bacteria</taxon>
        <taxon>Bacillati</taxon>
        <taxon>Actinomycetota</taxon>
        <taxon>Actinomycetes</taxon>
        <taxon>Propionibacteriales</taxon>
        <taxon>Propionibacteriaceae</taxon>
        <taxon>Microlunatus</taxon>
    </lineage>
</organism>
<evidence type="ECO:0000313" key="3">
    <source>
        <dbReference type="EMBL" id="MBA8792726.1"/>
    </source>
</evidence>
<keyword evidence="2" id="KW-1133">Transmembrane helix</keyword>
<feature type="transmembrane region" description="Helical" evidence="2">
    <location>
        <begin position="29"/>
        <end position="48"/>
    </location>
</feature>
<proteinExistence type="predicted"/>
<protein>
    <submittedName>
        <fullName evidence="3">Uncharacterized protein</fullName>
    </submittedName>
</protein>
<feature type="region of interest" description="Disordered" evidence="1">
    <location>
        <begin position="173"/>
        <end position="215"/>
    </location>
</feature>
<evidence type="ECO:0000256" key="2">
    <source>
        <dbReference type="SAM" id="Phobius"/>
    </source>
</evidence>
<reference evidence="3 4" key="1">
    <citation type="submission" date="2020-07" db="EMBL/GenBank/DDBJ databases">
        <title>Sequencing the genomes of 1000 actinobacteria strains.</title>
        <authorList>
            <person name="Klenk H.-P."/>
        </authorList>
    </citation>
    <scope>NUCLEOTIDE SEQUENCE [LARGE SCALE GENOMIC DNA]</scope>
    <source>
        <strain evidence="3 4">DSM 100723</strain>
    </source>
</reference>
<sequence length="215" mass="23075">MTAIAPSTAATTRARERAARARRRAVTSVWHRAALVVLPAGALLSLGAAFGPVWVVRAGVLAALVTAAVVLWLCRQELAEARADHAVRSDRAAADHRSARARTERVAAAAAQQAERTLAERETSIATLEHRVGELYAESVALSGRNHDLTIRLQLCEDELARLTALTAERPDGLRGEAGAAEAEPTAEVRPLPRRVLREPAQPDPGWDNLEVDVS</sequence>
<keyword evidence="4" id="KW-1185">Reference proteome</keyword>
<keyword evidence="2" id="KW-0472">Membrane</keyword>
<feature type="transmembrane region" description="Helical" evidence="2">
    <location>
        <begin position="54"/>
        <end position="74"/>
    </location>
</feature>